<dbReference type="NCBIfam" id="TIGR03860">
    <property type="entry name" value="FMN_nitrolo"/>
    <property type="match status" value="1"/>
</dbReference>
<dbReference type="Gene3D" id="1.10.4160.10">
    <property type="entry name" value="Hydantoin permease"/>
    <property type="match status" value="1"/>
</dbReference>
<evidence type="ECO:0000256" key="1">
    <source>
        <dbReference type="ARBA" id="ARBA00004141"/>
    </source>
</evidence>
<dbReference type="GO" id="GO:0016705">
    <property type="term" value="F:oxidoreductase activity, acting on paired donors, with incorporation or reduction of molecular oxygen"/>
    <property type="evidence" value="ECO:0007669"/>
    <property type="project" value="InterPro"/>
</dbReference>
<feature type="transmembrane region" description="Helical" evidence="8">
    <location>
        <begin position="52"/>
        <end position="71"/>
    </location>
</feature>
<evidence type="ECO:0000256" key="4">
    <source>
        <dbReference type="ARBA" id="ARBA00022989"/>
    </source>
</evidence>
<feature type="transmembrane region" description="Helical" evidence="8">
    <location>
        <begin position="203"/>
        <end position="224"/>
    </location>
</feature>
<keyword evidence="3 8" id="KW-0812">Transmembrane</keyword>
<dbReference type="Proteomes" id="UP000433883">
    <property type="component" value="Unassembled WGS sequence"/>
</dbReference>
<reference evidence="10 11" key="1">
    <citation type="submission" date="2019-11" db="EMBL/GenBank/DDBJ databases">
        <title>Venturia inaequalis Genome Resource.</title>
        <authorList>
            <person name="Lichtner F.J."/>
        </authorList>
    </citation>
    <scope>NUCLEOTIDE SEQUENCE [LARGE SCALE GENOMIC DNA]</scope>
    <source>
        <strain evidence="10">Bline_iso_100314</strain>
    </source>
</reference>
<sequence>MSIFKFRPRIPKTFQSWQVKDEYQSETTHNRWTNIDLIPTPESERNFTGKSFFAFWIAAAVNISAWTTGSANLANGLSAGETIGMILVGSILAGMISFICGEPGVRYHVGFPMMSRAAFGMYGSYFVVMLKCFVNFIYFGIQAYWGGLAMKVLLSCIFPSFQYMANTLPQSAAITTNQLIGFIIYIIVFTPMMLIHPSKLHKFLWVAFGCVLCTILGLFIWAVASNGGASLNTIQKVKISKAAAAINQLITLPLVLTVTAALGTFATSAVTNMYGKQIWQPITLLEFLLMDNYNAATRAGCFFAAFGFFLSQVSVNLVQNSVAAGMDLASLAPKWIDVKRAGFIIATGGATLENPAWLRLFQTAWFDNGEIQPTRLQAKIVRSLKATASSPKLTDMAAVTKSLGFGVTGSTSYLTPYILARTLSSLDHLTEGRVAWNVVTSWSKAAARALGADDVVPHDERYAIAHEYMDLVYKFWESSWADDAVVWDADKRIAFEPSKVRSIEHKGKYLKASTAAQTHPSPQRTPVIFQAGTSKMGREFGAQHAEAIYVGGLVPSQTAGSIAEIRAKAAARGRDPSSLKFFVGITPILGRTLEEARAKYERARENADVVGGLAQFSGYTGIDLARFPLDEVFELRDAPGDDSTHTFLENFNKATGNTEPWTPRRLGETMALGGFHPAPVGTPEMVADVFEEWINEADVDGFNIAYVTSPGTFEDVVFLLRPELVKRGLMWEEYDFPGGTLRENLYGVEGQKHLREDHYGHKFKFGSGFEGDTIETFKALEKVYADDSKGGKLNDAKINGAKRKRSDCQAQDK</sequence>
<evidence type="ECO:0000256" key="8">
    <source>
        <dbReference type="SAM" id="Phobius"/>
    </source>
</evidence>
<dbReference type="AlphaFoldDB" id="A0A8H3YN59"/>
<dbReference type="Gene3D" id="3.20.20.30">
    <property type="entry name" value="Luciferase-like domain"/>
    <property type="match status" value="1"/>
</dbReference>
<feature type="domain" description="Luciferase-like" evidence="9">
    <location>
        <begin position="394"/>
        <end position="693"/>
    </location>
</feature>
<dbReference type="SUPFAM" id="SSF51679">
    <property type="entry name" value="Bacterial luciferase-like"/>
    <property type="match status" value="1"/>
</dbReference>
<dbReference type="InterPro" id="IPR011251">
    <property type="entry name" value="Luciferase-like_dom"/>
</dbReference>
<feature type="transmembrane region" description="Helical" evidence="8">
    <location>
        <begin position="177"/>
        <end position="197"/>
    </location>
</feature>
<comment type="subcellular location">
    <subcellularLocation>
        <location evidence="1">Membrane</location>
        <topology evidence="1">Multi-pass membrane protein</topology>
    </subcellularLocation>
</comment>
<feature type="region of interest" description="Disordered" evidence="7">
    <location>
        <begin position="788"/>
        <end position="813"/>
    </location>
</feature>
<dbReference type="PANTHER" id="PTHR30011:SF30">
    <property type="entry name" value="XENOBIOTIC COMPOUND MONOOXYGENASE, DSZA FAMILY (AFU_ORTHOLOGUE AFUA_6G01920)"/>
    <property type="match status" value="1"/>
</dbReference>
<gene>
    <name evidence="10" type="ORF">BLS_009070</name>
</gene>
<feature type="transmembrane region" description="Helical" evidence="8">
    <location>
        <begin position="117"/>
        <end position="138"/>
    </location>
</feature>
<keyword evidence="4 8" id="KW-1133">Transmembrane helix</keyword>
<dbReference type="EMBL" id="WNWQ01000800">
    <property type="protein sequence ID" value="KAE9963686.1"/>
    <property type="molecule type" value="Genomic_DNA"/>
</dbReference>
<keyword evidence="5 8" id="KW-0472">Membrane</keyword>
<dbReference type="InterPro" id="IPR001248">
    <property type="entry name" value="Pur-cyt_permease"/>
</dbReference>
<comment type="similarity">
    <text evidence="2">Belongs to the purine-cytosine permease (2.A.39) family.</text>
</comment>
<evidence type="ECO:0000256" key="3">
    <source>
        <dbReference type="ARBA" id="ARBA00022692"/>
    </source>
</evidence>
<feature type="transmembrane region" description="Helical" evidence="8">
    <location>
        <begin position="245"/>
        <end position="266"/>
    </location>
</feature>
<dbReference type="Pfam" id="PF00296">
    <property type="entry name" value="Bac_luciferase"/>
    <property type="match status" value="1"/>
</dbReference>
<name>A0A8H3YN59_VENIN</name>
<evidence type="ECO:0000256" key="5">
    <source>
        <dbReference type="ARBA" id="ARBA00023136"/>
    </source>
</evidence>
<evidence type="ECO:0000256" key="2">
    <source>
        <dbReference type="ARBA" id="ARBA00008974"/>
    </source>
</evidence>
<comment type="similarity">
    <text evidence="6">Belongs to the NtaA/SnaA/DszA monooxygenase family.</text>
</comment>
<dbReference type="GO" id="GO:0004497">
    <property type="term" value="F:monooxygenase activity"/>
    <property type="evidence" value="ECO:0007669"/>
    <property type="project" value="InterPro"/>
</dbReference>
<dbReference type="InterPro" id="IPR036661">
    <property type="entry name" value="Luciferase-like_sf"/>
</dbReference>
<evidence type="ECO:0000256" key="7">
    <source>
        <dbReference type="SAM" id="MobiDB-lite"/>
    </source>
</evidence>
<dbReference type="GO" id="GO:0022857">
    <property type="term" value="F:transmembrane transporter activity"/>
    <property type="evidence" value="ECO:0007669"/>
    <property type="project" value="InterPro"/>
</dbReference>
<evidence type="ECO:0000259" key="9">
    <source>
        <dbReference type="Pfam" id="PF00296"/>
    </source>
</evidence>
<evidence type="ECO:0000256" key="6">
    <source>
        <dbReference type="ARBA" id="ARBA00033748"/>
    </source>
</evidence>
<dbReference type="GO" id="GO:0016020">
    <property type="term" value="C:membrane"/>
    <property type="evidence" value="ECO:0007669"/>
    <property type="project" value="UniProtKB-SubCell"/>
</dbReference>
<accession>A0A8H3YN59</accession>
<dbReference type="PANTHER" id="PTHR30011">
    <property type="entry name" value="ALKANESULFONATE MONOOXYGENASE-RELATED"/>
    <property type="match status" value="1"/>
</dbReference>
<dbReference type="InterPro" id="IPR051260">
    <property type="entry name" value="Diverse_substr_monoxygenases"/>
</dbReference>
<comment type="caution">
    <text evidence="10">The sequence shown here is derived from an EMBL/GenBank/DDBJ whole genome shotgun (WGS) entry which is preliminary data.</text>
</comment>
<dbReference type="InterPro" id="IPR016215">
    <property type="entry name" value="NTA_MOA"/>
</dbReference>
<dbReference type="Pfam" id="PF02133">
    <property type="entry name" value="Transp_cyt_pur"/>
    <property type="match status" value="2"/>
</dbReference>
<feature type="transmembrane region" description="Helical" evidence="8">
    <location>
        <begin position="83"/>
        <end position="105"/>
    </location>
</feature>
<protein>
    <recommendedName>
        <fullName evidence="9">Luciferase-like domain-containing protein</fullName>
    </recommendedName>
</protein>
<proteinExistence type="inferred from homology"/>
<organism evidence="10 11">
    <name type="scientific">Venturia inaequalis</name>
    <name type="common">Apple scab fungus</name>
    <dbReference type="NCBI Taxonomy" id="5025"/>
    <lineage>
        <taxon>Eukaryota</taxon>
        <taxon>Fungi</taxon>
        <taxon>Dikarya</taxon>
        <taxon>Ascomycota</taxon>
        <taxon>Pezizomycotina</taxon>
        <taxon>Dothideomycetes</taxon>
        <taxon>Pleosporomycetidae</taxon>
        <taxon>Venturiales</taxon>
        <taxon>Venturiaceae</taxon>
        <taxon>Venturia</taxon>
    </lineage>
</organism>
<evidence type="ECO:0000313" key="10">
    <source>
        <dbReference type="EMBL" id="KAE9963686.1"/>
    </source>
</evidence>
<evidence type="ECO:0000313" key="11">
    <source>
        <dbReference type="Proteomes" id="UP000433883"/>
    </source>
</evidence>